<evidence type="ECO:0000256" key="10">
    <source>
        <dbReference type="ARBA" id="ARBA00023315"/>
    </source>
</evidence>
<keyword evidence="8" id="KW-0564">Palmitate</keyword>
<comment type="catalytic activity">
    <reaction evidence="11">
        <text>L-cysteinyl-[protein] + hexadecanoyl-CoA = S-hexadecanoyl-L-cysteinyl-[protein] + CoA</text>
        <dbReference type="Rhea" id="RHEA:36683"/>
        <dbReference type="Rhea" id="RHEA-COMP:10131"/>
        <dbReference type="Rhea" id="RHEA-COMP:11032"/>
        <dbReference type="ChEBI" id="CHEBI:29950"/>
        <dbReference type="ChEBI" id="CHEBI:57287"/>
        <dbReference type="ChEBI" id="CHEBI:57379"/>
        <dbReference type="ChEBI" id="CHEBI:74151"/>
        <dbReference type="EC" id="2.3.1.225"/>
    </reaction>
    <physiologicalReaction direction="left-to-right" evidence="11">
        <dbReference type="Rhea" id="RHEA:36684"/>
    </physiologicalReaction>
</comment>
<reference evidence="14" key="1">
    <citation type="submission" date="2025-08" db="UniProtKB">
        <authorList>
            <consortium name="Ensembl"/>
        </authorList>
    </citation>
    <scope>IDENTIFICATION</scope>
</reference>
<keyword evidence="5 12" id="KW-1133">Transmembrane helix</keyword>
<evidence type="ECO:0000256" key="11">
    <source>
        <dbReference type="ARBA" id="ARBA00047790"/>
    </source>
</evidence>
<feature type="transmembrane region" description="Helical" evidence="12">
    <location>
        <begin position="48"/>
        <end position="65"/>
    </location>
</feature>
<evidence type="ECO:0000256" key="4">
    <source>
        <dbReference type="ARBA" id="ARBA00022692"/>
    </source>
</evidence>
<keyword evidence="15" id="KW-1185">Reference proteome</keyword>
<comment type="similarity">
    <text evidence="2 12">Belongs to the DHHC palmitoyltransferase family.</text>
</comment>
<evidence type="ECO:0000313" key="15">
    <source>
        <dbReference type="Proteomes" id="UP000694523"/>
    </source>
</evidence>
<comment type="subcellular location">
    <subcellularLocation>
        <location evidence="1">Golgi apparatus</location>
        <location evidence="1">trans-Golgi network membrane</location>
        <topology evidence="1">Multi-pass membrane protein</topology>
    </subcellularLocation>
</comment>
<name>A0A8C6SY40_9GOBI</name>
<feature type="transmembrane region" description="Helical" evidence="12">
    <location>
        <begin position="201"/>
        <end position="224"/>
    </location>
</feature>
<dbReference type="PANTHER" id="PTHR22883:SF475">
    <property type="entry name" value="PALMITOYLTRANSFERASE ZDHHC23"/>
    <property type="match status" value="1"/>
</dbReference>
<proteinExistence type="inferred from homology"/>
<reference evidence="14" key="2">
    <citation type="submission" date="2025-09" db="UniProtKB">
        <authorList>
            <consortium name="Ensembl"/>
        </authorList>
    </citation>
    <scope>IDENTIFICATION</scope>
</reference>
<dbReference type="InterPro" id="IPR039859">
    <property type="entry name" value="PFA4/ZDH16/20/ERF2-like"/>
</dbReference>
<keyword evidence="4 12" id="KW-0812">Transmembrane</keyword>
<evidence type="ECO:0000256" key="12">
    <source>
        <dbReference type="RuleBase" id="RU079119"/>
    </source>
</evidence>
<comment type="domain">
    <text evidence="12">The DHHC domain is required for palmitoyltransferase activity.</text>
</comment>
<dbReference type="GO" id="GO:0005794">
    <property type="term" value="C:Golgi apparatus"/>
    <property type="evidence" value="ECO:0007669"/>
    <property type="project" value="UniProtKB-SubCell"/>
</dbReference>
<evidence type="ECO:0000259" key="13">
    <source>
        <dbReference type="Pfam" id="PF01529"/>
    </source>
</evidence>
<evidence type="ECO:0000256" key="8">
    <source>
        <dbReference type="ARBA" id="ARBA00023139"/>
    </source>
</evidence>
<dbReference type="GO" id="GO:0019706">
    <property type="term" value="F:protein-cysteine S-palmitoyltransferase activity"/>
    <property type="evidence" value="ECO:0007669"/>
    <property type="project" value="UniProtKB-EC"/>
</dbReference>
<keyword evidence="3 12" id="KW-0808">Transferase</keyword>
<organism evidence="14 15">
    <name type="scientific">Neogobius melanostomus</name>
    <name type="common">round goby</name>
    <dbReference type="NCBI Taxonomy" id="47308"/>
    <lineage>
        <taxon>Eukaryota</taxon>
        <taxon>Metazoa</taxon>
        <taxon>Chordata</taxon>
        <taxon>Craniata</taxon>
        <taxon>Vertebrata</taxon>
        <taxon>Euteleostomi</taxon>
        <taxon>Actinopterygii</taxon>
        <taxon>Neopterygii</taxon>
        <taxon>Teleostei</taxon>
        <taxon>Neoteleostei</taxon>
        <taxon>Acanthomorphata</taxon>
        <taxon>Gobiaria</taxon>
        <taxon>Gobiiformes</taxon>
        <taxon>Gobioidei</taxon>
        <taxon>Gobiidae</taxon>
        <taxon>Benthophilinae</taxon>
        <taxon>Neogobiini</taxon>
        <taxon>Neogobius</taxon>
    </lineage>
</organism>
<keyword evidence="6" id="KW-0333">Golgi apparatus</keyword>
<dbReference type="GO" id="GO:0006612">
    <property type="term" value="P:protein targeting to membrane"/>
    <property type="evidence" value="ECO:0007669"/>
    <property type="project" value="TreeGrafter"/>
</dbReference>
<evidence type="ECO:0000256" key="7">
    <source>
        <dbReference type="ARBA" id="ARBA00023136"/>
    </source>
</evidence>
<keyword evidence="9" id="KW-0449">Lipoprotein</keyword>
<dbReference type="Ensembl" id="ENSNMLT00000015128.1">
    <property type="protein sequence ID" value="ENSNMLP00000013443.1"/>
    <property type="gene ID" value="ENSNMLG00000009017.1"/>
</dbReference>
<dbReference type="PROSITE" id="PS50216">
    <property type="entry name" value="DHHC"/>
    <property type="match status" value="1"/>
</dbReference>
<dbReference type="PANTHER" id="PTHR22883">
    <property type="entry name" value="ZINC FINGER DHHC DOMAIN CONTAINING PROTEIN"/>
    <property type="match status" value="1"/>
</dbReference>
<feature type="transmembrane region" description="Helical" evidence="12">
    <location>
        <begin position="77"/>
        <end position="95"/>
    </location>
</feature>
<dbReference type="Pfam" id="PF01529">
    <property type="entry name" value="DHHC"/>
    <property type="match status" value="1"/>
</dbReference>
<dbReference type="GO" id="GO:0005783">
    <property type="term" value="C:endoplasmic reticulum"/>
    <property type="evidence" value="ECO:0007669"/>
    <property type="project" value="TreeGrafter"/>
</dbReference>
<feature type="domain" description="Palmitoyltransferase DHHC" evidence="13">
    <location>
        <begin position="138"/>
        <end position="238"/>
    </location>
</feature>
<dbReference type="EC" id="2.3.1.225" evidence="12"/>
<protein>
    <recommendedName>
        <fullName evidence="12">Palmitoyltransferase</fullName>
        <ecNumber evidence="12">2.3.1.225</ecNumber>
    </recommendedName>
</protein>
<sequence>MVPALVLLPLLLRIAAIHILLGVTVLTALPVLVLWYYYATHQKKRRTVFFLTLALYSLGYMYYLFITEILPRGDVNCTQLCAVTAGMILTILSLINTKRGPGYVTPDLFEIHKQENMAVNEDVKSQTTKTSIRTKWVRCAMCKIIRPPRAGHCRTCGACVQRLDHHCIWWVRGTYFIILFSEYSLSTEQVKTFITSLHEKYTALCFTCVWYSGIITAGLFYLMVVQILNISFNVTEREVQLALRTGTGQWRLCGLVLVTGEHSRGFIHNWLEFLTMTHASTSSKHPILV</sequence>
<evidence type="ECO:0000256" key="9">
    <source>
        <dbReference type="ARBA" id="ARBA00023288"/>
    </source>
</evidence>
<dbReference type="InterPro" id="IPR001594">
    <property type="entry name" value="Palmitoyltrfase_DHHC"/>
</dbReference>
<evidence type="ECO:0000256" key="5">
    <source>
        <dbReference type="ARBA" id="ARBA00022989"/>
    </source>
</evidence>
<dbReference type="Proteomes" id="UP000694523">
    <property type="component" value="Unplaced"/>
</dbReference>
<evidence type="ECO:0000256" key="1">
    <source>
        <dbReference type="ARBA" id="ARBA00004166"/>
    </source>
</evidence>
<accession>A0A8C6SY40</accession>
<dbReference type="AlphaFoldDB" id="A0A8C6SY40"/>
<feature type="transmembrane region" description="Helical" evidence="12">
    <location>
        <begin position="12"/>
        <end position="36"/>
    </location>
</feature>
<evidence type="ECO:0000256" key="6">
    <source>
        <dbReference type="ARBA" id="ARBA00023034"/>
    </source>
</evidence>
<evidence type="ECO:0000256" key="3">
    <source>
        <dbReference type="ARBA" id="ARBA00022679"/>
    </source>
</evidence>
<evidence type="ECO:0000313" key="14">
    <source>
        <dbReference type="Ensembl" id="ENSNMLP00000013443.1"/>
    </source>
</evidence>
<keyword evidence="7 12" id="KW-0472">Membrane</keyword>
<evidence type="ECO:0000256" key="2">
    <source>
        <dbReference type="ARBA" id="ARBA00008574"/>
    </source>
</evidence>
<keyword evidence="10 12" id="KW-0012">Acyltransferase</keyword>